<keyword evidence="6 7" id="KW-0472">Membrane</keyword>
<dbReference type="InterPro" id="IPR020846">
    <property type="entry name" value="MFS_dom"/>
</dbReference>
<evidence type="ECO:0000313" key="9">
    <source>
        <dbReference type="EMBL" id="GAA4949162.1"/>
    </source>
</evidence>
<dbReference type="CDD" id="cd17369">
    <property type="entry name" value="MFS_ShiA_like"/>
    <property type="match status" value="1"/>
</dbReference>
<feature type="transmembrane region" description="Helical" evidence="7">
    <location>
        <begin position="343"/>
        <end position="363"/>
    </location>
</feature>
<dbReference type="PANTHER" id="PTHR43045">
    <property type="entry name" value="SHIKIMATE TRANSPORTER"/>
    <property type="match status" value="1"/>
</dbReference>
<keyword evidence="3" id="KW-1003">Cell membrane</keyword>
<evidence type="ECO:0000256" key="7">
    <source>
        <dbReference type="SAM" id="Phobius"/>
    </source>
</evidence>
<keyword evidence="4 7" id="KW-0812">Transmembrane</keyword>
<feature type="transmembrane region" description="Helical" evidence="7">
    <location>
        <begin position="117"/>
        <end position="137"/>
    </location>
</feature>
<feature type="transmembrane region" description="Helical" evidence="7">
    <location>
        <begin position="21"/>
        <end position="45"/>
    </location>
</feature>
<dbReference type="InterPro" id="IPR036259">
    <property type="entry name" value="MFS_trans_sf"/>
</dbReference>
<comment type="subcellular location">
    <subcellularLocation>
        <location evidence="1">Cell membrane</location>
        <topology evidence="1">Multi-pass membrane protein</topology>
    </subcellularLocation>
</comment>
<organism evidence="9 10">
    <name type="scientific">Streptomonospora halophila</name>
    <dbReference type="NCBI Taxonomy" id="427369"/>
    <lineage>
        <taxon>Bacteria</taxon>
        <taxon>Bacillati</taxon>
        <taxon>Actinomycetota</taxon>
        <taxon>Actinomycetes</taxon>
        <taxon>Streptosporangiales</taxon>
        <taxon>Nocardiopsidaceae</taxon>
        <taxon>Streptomonospora</taxon>
    </lineage>
</organism>
<keyword evidence="5 7" id="KW-1133">Transmembrane helix</keyword>
<feature type="transmembrane region" description="Helical" evidence="7">
    <location>
        <begin position="318"/>
        <end position="337"/>
    </location>
</feature>
<feature type="transmembrane region" description="Helical" evidence="7">
    <location>
        <begin position="93"/>
        <end position="111"/>
    </location>
</feature>
<feature type="domain" description="Major facilitator superfamily (MFS) profile" evidence="8">
    <location>
        <begin position="19"/>
        <end position="435"/>
    </location>
</feature>
<evidence type="ECO:0000256" key="1">
    <source>
        <dbReference type="ARBA" id="ARBA00004651"/>
    </source>
</evidence>
<evidence type="ECO:0000259" key="8">
    <source>
        <dbReference type="PROSITE" id="PS50850"/>
    </source>
</evidence>
<feature type="transmembrane region" description="Helical" evidence="7">
    <location>
        <begin position="255"/>
        <end position="275"/>
    </location>
</feature>
<keyword evidence="2" id="KW-0813">Transport</keyword>
<evidence type="ECO:0000256" key="4">
    <source>
        <dbReference type="ARBA" id="ARBA00022692"/>
    </source>
</evidence>
<evidence type="ECO:0000256" key="6">
    <source>
        <dbReference type="ARBA" id="ARBA00023136"/>
    </source>
</evidence>
<name>A0ABP9GP25_9ACTN</name>
<dbReference type="InterPro" id="IPR005828">
    <property type="entry name" value="MFS_sugar_transport-like"/>
</dbReference>
<dbReference type="RefSeq" id="WP_344141527.1">
    <property type="nucleotide sequence ID" value="NZ_BAABIK010000021.1"/>
</dbReference>
<protein>
    <submittedName>
        <fullName evidence="9">MFS transporter</fullName>
    </submittedName>
</protein>
<evidence type="ECO:0000256" key="3">
    <source>
        <dbReference type="ARBA" id="ARBA00022475"/>
    </source>
</evidence>
<dbReference type="Pfam" id="PF00083">
    <property type="entry name" value="Sugar_tr"/>
    <property type="match status" value="1"/>
</dbReference>
<reference evidence="10" key="1">
    <citation type="journal article" date="2019" name="Int. J. Syst. Evol. Microbiol.">
        <title>The Global Catalogue of Microorganisms (GCM) 10K type strain sequencing project: providing services to taxonomists for standard genome sequencing and annotation.</title>
        <authorList>
            <consortium name="The Broad Institute Genomics Platform"/>
            <consortium name="The Broad Institute Genome Sequencing Center for Infectious Disease"/>
            <person name="Wu L."/>
            <person name="Ma J."/>
        </authorList>
    </citation>
    <scope>NUCLEOTIDE SEQUENCE [LARGE SCALE GENOMIC DNA]</scope>
    <source>
        <strain evidence="10">JCM 18123</strain>
    </source>
</reference>
<sequence>MTSSVPPTAASQQREARKIALASFVGTSIEWYDFFLYGAAAALVFGPQFFPSDNPLASQLAALSTFAVGFVARPLGGIIAGHLGDRVIGRKRMLVVSLLVMGCATVLVGLLPNYAQIGVAAPILLVVLRLAQGLGVGAEWGGAALMAVEHAPAGRRGLYGAAPQLGVPAGAITANLVMLGASTMTAEAFAEWGWRIGFLASVVLIAVGYVIRRRISESPLFEEERRKRAEGAAEAPSSPPLAEVVRRYPLGVLRAVFATAASTGLGYIVLVYTLSYGTTELSYSRDALLAVVTIASGVQLAAIVGWSALSDRVGRRSVFIGGGLAQIALALLFFPMFDRESLAWALLACTLAVIVVSAQYGPLPALLAELFPTRVRYSGISAGYQLGNVVGGGLAPIAATALFAAQGGSAAVGLYLAGMALLATLAVLLTPETSARDLRRI</sequence>
<evidence type="ECO:0000313" key="10">
    <source>
        <dbReference type="Proteomes" id="UP001499993"/>
    </source>
</evidence>
<keyword evidence="10" id="KW-1185">Reference proteome</keyword>
<feature type="transmembrane region" description="Helical" evidence="7">
    <location>
        <begin position="57"/>
        <end position="81"/>
    </location>
</feature>
<dbReference type="SUPFAM" id="SSF103473">
    <property type="entry name" value="MFS general substrate transporter"/>
    <property type="match status" value="1"/>
</dbReference>
<dbReference type="Proteomes" id="UP001499993">
    <property type="component" value="Unassembled WGS sequence"/>
</dbReference>
<comment type="caution">
    <text evidence="9">The sequence shown here is derived from an EMBL/GenBank/DDBJ whole genome shotgun (WGS) entry which is preliminary data.</text>
</comment>
<feature type="transmembrane region" description="Helical" evidence="7">
    <location>
        <begin position="192"/>
        <end position="211"/>
    </location>
</feature>
<feature type="transmembrane region" description="Helical" evidence="7">
    <location>
        <begin position="410"/>
        <end position="430"/>
    </location>
</feature>
<feature type="transmembrane region" description="Helical" evidence="7">
    <location>
        <begin position="287"/>
        <end position="306"/>
    </location>
</feature>
<accession>A0ABP9GP25</accession>
<evidence type="ECO:0000256" key="5">
    <source>
        <dbReference type="ARBA" id="ARBA00022989"/>
    </source>
</evidence>
<gene>
    <name evidence="9" type="ORF">GCM10023224_36580</name>
</gene>
<dbReference type="PROSITE" id="PS50850">
    <property type="entry name" value="MFS"/>
    <property type="match status" value="1"/>
</dbReference>
<dbReference type="EMBL" id="BAABIK010000021">
    <property type="protein sequence ID" value="GAA4949162.1"/>
    <property type="molecule type" value="Genomic_DNA"/>
</dbReference>
<proteinExistence type="predicted"/>
<evidence type="ECO:0000256" key="2">
    <source>
        <dbReference type="ARBA" id="ARBA00022448"/>
    </source>
</evidence>
<dbReference type="Gene3D" id="1.20.1250.20">
    <property type="entry name" value="MFS general substrate transporter like domains"/>
    <property type="match status" value="1"/>
</dbReference>
<dbReference type="PANTHER" id="PTHR43045:SF1">
    <property type="entry name" value="SHIKIMATE TRANSPORTER"/>
    <property type="match status" value="1"/>
</dbReference>
<feature type="transmembrane region" description="Helical" evidence="7">
    <location>
        <begin position="384"/>
        <end position="404"/>
    </location>
</feature>
<feature type="transmembrane region" description="Helical" evidence="7">
    <location>
        <begin position="158"/>
        <end position="180"/>
    </location>
</feature>